<evidence type="ECO:0000313" key="1">
    <source>
        <dbReference type="EMBL" id="CAL1699303.1"/>
    </source>
</evidence>
<organism evidence="1 2">
    <name type="scientific">Somion occarium</name>
    <dbReference type="NCBI Taxonomy" id="3059160"/>
    <lineage>
        <taxon>Eukaryota</taxon>
        <taxon>Fungi</taxon>
        <taxon>Dikarya</taxon>
        <taxon>Basidiomycota</taxon>
        <taxon>Agaricomycotina</taxon>
        <taxon>Agaricomycetes</taxon>
        <taxon>Polyporales</taxon>
        <taxon>Cerrenaceae</taxon>
        <taxon>Somion</taxon>
    </lineage>
</organism>
<protein>
    <submittedName>
        <fullName evidence="1">Uncharacterized protein</fullName>
    </submittedName>
</protein>
<keyword evidence="2" id="KW-1185">Reference proteome</keyword>
<name>A0ABP1CUF9_9APHY</name>
<dbReference type="EMBL" id="OZ037954">
    <property type="protein sequence ID" value="CAL1699303.1"/>
    <property type="molecule type" value="Genomic_DNA"/>
</dbReference>
<accession>A0ABP1CUF9</accession>
<sequence length="182" mass="20180">MNSARYKADPYLLSGKVHIDDQCSPEEVFSGTLLASSTLGMSRTDNSAGHLHDERSPFENTQRSTRFNFQRLIQKFSQELLVFLVFTHGTGDVQLLSSSCCRDCQSLGLRKKMRTVAAQDLKKSVPSKQSLQPINTHAMMVREMVKTTDTVSTSIAAAKKTLGFAPSRVPVRFCATRDVYAA</sequence>
<gene>
    <name evidence="1" type="ORF">GFSPODELE1_LOCUS2602</name>
</gene>
<dbReference type="Proteomes" id="UP001497453">
    <property type="component" value="Chromosome 11"/>
</dbReference>
<proteinExistence type="predicted"/>
<reference evidence="2" key="1">
    <citation type="submission" date="2024-04" db="EMBL/GenBank/DDBJ databases">
        <authorList>
            <person name="Shaw F."/>
            <person name="Minotto A."/>
        </authorList>
    </citation>
    <scope>NUCLEOTIDE SEQUENCE [LARGE SCALE GENOMIC DNA]</scope>
</reference>
<evidence type="ECO:0000313" key="2">
    <source>
        <dbReference type="Proteomes" id="UP001497453"/>
    </source>
</evidence>